<dbReference type="PRINTS" id="PR00107">
    <property type="entry name" value="PHOSPHOCPHPR"/>
</dbReference>
<evidence type="ECO:0000313" key="8">
    <source>
        <dbReference type="Proteomes" id="UP000093748"/>
    </source>
</evidence>
<evidence type="ECO:0000256" key="1">
    <source>
        <dbReference type="ARBA" id="ARBA00003681"/>
    </source>
</evidence>
<dbReference type="PATRIC" id="fig|266835.9.peg.4194"/>
<dbReference type="Pfam" id="PF00381">
    <property type="entry name" value="PTS-HPr"/>
    <property type="match status" value="1"/>
</dbReference>
<comment type="function">
    <text evidence="1">General (non sugar-specific) component of the phosphoenolpyruvate-dependent sugar phosphotransferase system (sugar PTS). This major carbohydrate active-transport system catalyzes the phosphorylation of incoming sugar substrates concomitantly with their translocation across the cell membrane. The phosphoryl group from phosphoenolpyruvate (PEP) is transferred to the phosphoryl carrier protein HPr by enzyme I. Phospho-HPr then transfers it to the PTS EIIA domain.</text>
</comment>
<evidence type="ECO:0000256" key="3">
    <source>
        <dbReference type="ARBA" id="ARBA00022448"/>
    </source>
</evidence>
<evidence type="ECO:0000256" key="5">
    <source>
        <dbReference type="ARBA" id="ARBA00033055"/>
    </source>
</evidence>
<dbReference type="PROSITE" id="PS00369">
    <property type="entry name" value="PTS_HPR_HIS"/>
    <property type="match status" value="1"/>
</dbReference>
<dbReference type="InterPro" id="IPR035895">
    <property type="entry name" value="HPr-like_sf"/>
</dbReference>
<proteinExistence type="predicted"/>
<keyword evidence="3" id="KW-0813">Transport</keyword>
<dbReference type="InterPro" id="IPR001020">
    <property type="entry name" value="PTS_HPr_His_P_site"/>
</dbReference>
<dbReference type="PANTHER" id="PTHR33705:SF1">
    <property type="entry name" value="PHOSPHOCARRIER PROTEIN HPR"/>
    <property type="match status" value="1"/>
</dbReference>
<evidence type="ECO:0000259" key="6">
    <source>
        <dbReference type="PROSITE" id="PS51350"/>
    </source>
</evidence>
<dbReference type="InterPro" id="IPR000032">
    <property type="entry name" value="HPr-like"/>
</dbReference>
<organism evidence="7 8">
    <name type="scientific">Rhizobium loti</name>
    <name type="common">Mesorhizobium loti</name>
    <dbReference type="NCBI Taxonomy" id="381"/>
    <lineage>
        <taxon>Bacteria</taxon>
        <taxon>Pseudomonadati</taxon>
        <taxon>Pseudomonadota</taxon>
        <taxon>Alphaproteobacteria</taxon>
        <taxon>Hyphomicrobiales</taxon>
        <taxon>Phyllobacteriaceae</taxon>
        <taxon>Mesorhizobium</taxon>
    </lineage>
</organism>
<dbReference type="Proteomes" id="UP000093748">
    <property type="component" value="Unassembled WGS sequence"/>
</dbReference>
<evidence type="ECO:0000256" key="2">
    <source>
        <dbReference type="ARBA" id="ARBA00020422"/>
    </source>
</evidence>
<dbReference type="GeneID" id="66680531"/>
<dbReference type="CDD" id="cd00367">
    <property type="entry name" value="PTS-HPr_like"/>
    <property type="match status" value="1"/>
</dbReference>
<feature type="domain" description="HPr" evidence="6">
    <location>
        <begin position="4"/>
        <end position="93"/>
    </location>
</feature>
<dbReference type="EMBL" id="LZTJ01000001">
    <property type="protein sequence ID" value="OBP82323.1"/>
    <property type="molecule type" value="Genomic_DNA"/>
</dbReference>
<dbReference type="InterPro" id="IPR050399">
    <property type="entry name" value="HPr"/>
</dbReference>
<reference evidence="8" key="1">
    <citation type="submission" date="2016-06" db="EMBL/GenBank/DDBJ databases">
        <title>NZP2037 Pacbio-Illumina hybrid assembly.</title>
        <authorList>
            <person name="Ramsay J.P."/>
        </authorList>
    </citation>
    <scope>NUCLEOTIDE SEQUENCE [LARGE SCALE GENOMIC DNA]</scope>
    <source>
        <strain evidence="8">R7ANS::ICEMlSym2042</strain>
    </source>
</reference>
<evidence type="ECO:0000256" key="4">
    <source>
        <dbReference type="ARBA" id="ARBA00022597"/>
    </source>
</evidence>
<dbReference type="NCBIfam" id="TIGR01003">
    <property type="entry name" value="PTS_HPr_family"/>
    <property type="match status" value="1"/>
</dbReference>
<name>A0A1A5JSP2_RHILI</name>
<dbReference type="SUPFAM" id="SSF55594">
    <property type="entry name" value="HPr-like"/>
    <property type="match status" value="1"/>
</dbReference>
<accession>A0A1A5JSP2</accession>
<gene>
    <name evidence="7" type="ORF">BAE39_01755</name>
</gene>
<dbReference type="OrthoDB" id="9807562at2"/>
<sequence>MSAAAEATVLITHDVGLHARPSVKFTKLAKTFAADVEIALAANGPWFDAKSIVKVMAAKAPKGTMLYIRARGSGADDAVRALIDLVQRDFDEDAGHVRSA</sequence>
<comment type="caution">
    <text evidence="7">The sequence shown here is derived from an EMBL/GenBank/DDBJ whole genome shotgun (WGS) entry which is preliminary data.</text>
</comment>
<dbReference type="Gene3D" id="3.30.1340.10">
    <property type="entry name" value="HPr-like"/>
    <property type="match status" value="1"/>
</dbReference>
<keyword evidence="4" id="KW-0762">Sugar transport</keyword>
<dbReference type="PANTHER" id="PTHR33705">
    <property type="entry name" value="PHOSPHOCARRIER PROTEIN HPR"/>
    <property type="match status" value="1"/>
</dbReference>
<protein>
    <recommendedName>
        <fullName evidence="2">Phosphocarrier protein HPr</fullName>
    </recommendedName>
    <alternativeName>
        <fullName evidence="5">Histidine-containing protein</fullName>
    </alternativeName>
</protein>
<dbReference type="AlphaFoldDB" id="A0A1A5JSP2"/>
<dbReference type="RefSeq" id="WP_010913107.1">
    <property type="nucleotide sequence ID" value="NZ_LZTH01000023.1"/>
</dbReference>
<evidence type="ECO:0000313" key="7">
    <source>
        <dbReference type="EMBL" id="OBP82323.1"/>
    </source>
</evidence>
<dbReference type="PROSITE" id="PS51350">
    <property type="entry name" value="PTS_HPR_DOM"/>
    <property type="match status" value="1"/>
</dbReference>